<keyword evidence="3" id="KW-1185">Reference proteome</keyword>
<reference evidence="2 3" key="1">
    <citation type="journal article" date="2016" name="Nat. Commun.">
        <title>Extremotolerant tardigrade genome and improved radiotolerance of human cultured cells by tardigrade-unique protein.</title>
        <authorList>
            <person name="Hashimoto T."/>
            <person name="Horikawa D.D."/>
            <person name="Saito Y."/>
            <person name="Kuwahara H."/>
            <person name="Kozuka-Hata H."/>
            <person name="Shin-I T."/>
            <person name="Minakuchi Y."/>
            <person name="Ohishi K."/>
            <person name="Motoyama A."/>
            <person name="Aizu T."/>
            <person name="Enomoto A."/>
            <person name="Kondo K."/>
            <person name="Tanaka S."/>
            <person name="Hara Y."/>
            <person name="Koshikawa S."/>
            <person name="Sagara H."/>
            <person name="Miura T."/>
            <person name="Yokobori S."/>
            <person name="Miyagawa K."/>
            <person name="Suzuki Y."/>
            <person name="Kubo T."/>
            <person name="Oyama M."/>
            <person name="Kohara Y."/>
            <person name="Fujiyama A."/>
            <person name="Arakawa K."/>
            <person name="Katayama T."/>
            <person name="Toyoda A."/>
            <person name="Kunieda T."/>
        </authorList>
    </citation>
    <scope>NUCLEOTIDE SEQUENCE [LARGE SCALE GENOMIC DNA]</scope>
    <source>
        <strain evidence="2 3">YOKOZUNA-1</strain>
    </source>
</reference>
<dbReference type="EMBL" id="BDGG01000001">
    <property type="protein sequence ID" value="GAU88650.1"/>
    <property type="molecule type" value="Genomic_DNA"/>
</dbReference>
<comment type="caution">
    <text evidence="2">The sequence shown here is derived from an EMBL/GenBank/DDBJ whole genome shotgun (WGS) entry which is preliminary data.</text>
</comment>
<evidence type="ECO:0000313" key="2">
    <source>
        <dbReference type="EMBL" id="GAU88650.1"/>
    </source>
</evidence>
<dbReference type="Proteomes" id="UP000186922">
    <property type="component" value="Unassembled WGS sequence"/>
</dbReference>
<organism evidence="2 3">
    <name type="scientific">Ramazzottius varieornatus</name>
    <name type="common">Water bear</name>
    <name type="synonym">Tardigrade</name>
    <dbReference type="NCBI Taxonomy" id="947166"/>
    <lineage>
        <taxon>Eukaryota</taxon>
        <taxon>Metazoa</taxon>
        <taxon>Ecdysozoa</taxon>
        <taxon>Tardigrada</taxon>
        <taxon>Eutardigrada</taxon>
        <taxon>Parachela</taxon>
        <taxon>Hypsibioidea</taxon>
        <taxon>Ramazzottiidae</taxon>
        <taxon>Ramazzottius</taxon>
    </lineage>
</organism>
<protein>
    <submittedName>
        <fullName evidence="2">Uncharacterized protein</fullName>
    </submittedName>
</protein>
<sequence>MPITNVLALNYHFLRSTFAFYVFCPDSTNFRLVMERPPIILSDDEDDVIFDGSVVNGTSSVDGTPKDNKRIKLENADQGSPSASFDDVAYPNDQTTITSNYNDNSLIASTCSGYRGNSAPPSGDNSLIYHSDEEDYDLSANSTSAVAAAGNLSLSPTPMEPCKTSSKSSSYVPEDEGHEIAQGIAQKTRQSWRS</sequence>
<accession>A0A1D1UJF4</accession>
<evidence type="ECO:0000313" key="3">
    <source>
        <dbReference type="Proteomes" id="UP000186922"/>
    </source>
</evidence>
<gene>
    <name evidence="2" type="primary">RvY_01305</name>
    <name evidence="2" type="synonym">RvY_01305.1</name>
    <name evidence="2" type="ORF">RvY_01305-1</name>
</gene>
<feature type="region of interest" description="Disordered" evidence="1">
    <location>
        <begin position="151"/>
        <end position="194"/>
    </location>
</feature>
<feature type="compositionally biased region" description="Polar residues" evidence="1">
    <location>
        <begin position="185"/>
        <end position="194"/>
    </location>
</feature>
<dbReference type="AlphaFoldDB" id="A0A1D1UJF4"/>
<evidence type="ECO:0000256" key="1">
    <source>
        <dbReference type="SAM" id="MobiDB-lite"/>
    </source>
</evidence>
<name>A0A1D1UJF4_RAMVA</name>
<proteinExistence type="predicted"/>